<dbReference type="KEGG" id="mgik:GO620_004875"/>
<keyword evidence="2" id="KW-1185">Reference proteome</keyword>
<dbReference type="RefSeq" id="WP_157526705.1">
    <property type="nucleotide sequence ID" value="NZ_CP066775.1"/>
</dbReference>
<protein>
    <submittedName>
        <fullName evidence="1">Uncharacterized protein</fullName>
    </submittedName>
</protein>
<gene>
    <name evidence="1" type="ORF">GO620_004875</name>
</gene>
<dbReference type="EMBL" id="CP066775">
    <property type="protein sequence ID" value="QQL50794.1"/>
    <property type="molecule type" value="Genomic_DNA"/>
</dbReference>
<sequence length="164" mass="17574">MLDIKGTKYNYHNVRLSGGQSASKINIQDFAVKTNGLKTLLAQIWCWLTGGTWKDGLYDGLSSNGEVFMAGCDPDADDNEGGNYGEPGNYYEGNPGSINYNNSVDIGGGITIGGLSYGDGTAWVIAKQGPLTGCSSDGTEFQDPDSGCSVQNNWEPYGQFIFWI</sequence>
<evidence type="ECO:0000313" key="1">
    <source>
        <dbReference type="EMBL" id="QQL50794.1"/>
    </source>
</evidence>
<evidence type="ECO:0000313" key="2">
    <source>
        <dbReference type="Proteomes" id="UP000429232"/>
    </source>
</evidence>
<proteinExistence type="predicted"/>
<name>A0A6I4I2B0_9SPHI</name>
<dbReference type="AlphaFoldDB" id="A0A6I4I2B0"/>
<accession>A0A6I4I2B0</accession>
<organism evidence="1 2">
    <name type="scientific">Mucilaginibacter ginkgonis</name>
    <dbReference type="NCBI Taxonomy" id="2682091"/>
    <lineage>
        <taxon>Bacteria</taxon>
        <taxon>Pseudomonadati</taxon>
        <taxon>Bacteroidota</taxon>
        <taxon>Sphingobacteriia</taxon>
        <taxon>Sphingobacteriales</taxon>
        <taxon>Sphingobacteriaceae</taxon>
        <taxon>Mucilaginibacter</taxon>
    </lineage>
</organism>
<dbReference type="Proteomes" id="UP000429232">
    <property type="component" value="Chromosome"/>
</dbReference>
<reference evidence="1 2" key="1">
    <citation type="submission" date="2020-12" db="EMBL/GenBank/DDBJ databases">
        <title>HMF7856_wgs.fasta genome submission.</title>
        <authorList>
            <person name="Kang H."/>
            <person name="Kim H."/>
            <person name="Joh K."/>
        </authorList>
    </citation>
    <scope>NUCLEOTIDE SEQUENCE [LARGE SCALE GENOMIC DNA]</scope>
    <source>
        <strain evidence="1 2">HMF7856</strain>
    </source>
</reference>